<accession>D8T4S6</accession>
<dbReference type="KEGG" id="smo:SELMODRAFT_161008"/>
<keyword evidence="9" id="KW-0585">Phenylalanine catabolism</keyword>
<evidence type="ECO:0000256" key="7">
    <source>
        <dbReference type="ARBA" id="ARBA00022878"/>
    </source>
</evidence>
<proteinExistence type="inferred from homology"/>
<dbReference type="OrthoDB" id="414569at2759"/>
<comment type="cofactor">
    <cofactor evidence="1">
        <name>Fe cation</name>
        <dbReference type="ChEBI" id="CHEBI:24875"/>
    </cofactor>
</comment>
<gene>
    <name evidence="11" type="ORF">SELMODRAFT_161008</name>
</gene>
<dbReference type="STRING" id="88036.D8T4S6"/>
<keyword evidence="6" id="KW-0677">Repeat</keyword>
<dbReference type="Gramene" id="EFJ08226">
    <property type="protein sequence ID" value="EFJ08226"/>
    <property type="gene ID" value="SELMODRAFT_161008"/>
</dbReference>
<keyword evidence="12" id="KW-1185">Reference proteome</keyword>
<dbReference type="eggNOG" id="KOG0638">
    <property type="taxonomic scope" value="Eukaryota"/>
</dbReference>
<dbReference type="InterPro" id="IPR041735">
    <property type="entry name" value="4OHPhenylPyrv_dOase_C"/>
</dbReference>
<dbReference type="CDD" id="cd08342">
    <property type="entry name" value="HPPD_N_like"/>
    <property type="match status" value="1"/>
</dbReference>
<dbReference type="CDD" id="cd07250">
    <property type="entry name" value="HPPD_C_like"/>
    <property type="match status" value="1"/>
</dbReference>
<dbReference type="EC" id="1.13.11.27" evidence="4"/>
<keyword evidence="8" id="KW-0408">Iron</keyword>
<keyword evidence="5" id="KW-0479">Metal-binding</keyword>
<evidence type="ECO:0000313" key="12">
    <source>
        <dbReference type="Proteomes" id="UP000001514"/>
    </source>
</evidence>
<comment type="similarity">
    <text evidence="3">Belongs to the 4HPPD family.</text>
</comment>
<protein>
    <recommendedName>
        <fullName evidence="4">4-hydroxyphenylpyruvate dioxygenase</fullName>
        <ecNumber evidence="4">1.13.11.27</ecNumber>
    </recommendedName>
</protein>
<feature type="domain" description="VOC" evidence="10">
    <location>
        <begin position="182"/>
        <end position="342"/>
    </location>
</feature>
<evidence type="ECO:0000256" key="5">
    <source>
        <dbReference type="ARBA" id="ARBA00022723"/>
    </source>
</evidence>
<evidence type="ECO:0000256" key="2">
    <source>
        <dbReference type="ARBA" id="ARBA00005162"/>
    </source>
</evidence>
<dbReference type="HOGENOM" id="CLU_034004_1_1_1"/>
<dbReference type="AlphaFoldDB" id="D8T4S6"/>
<dbReference type="PROSITE" id="PS51819">
    <property type="entry name" value="VOC"/>
    <property type="match status" value="2"/>
</dbReference>
<dbReference type="Proteomes" id="UP000001514">
    <property type="component" value="Unassembled WGS sequence"/>
</dbReference>
<dbReference type="Gene3D" id="3.10.180.10">
    <property type="entry name" value="2,3-Dihydroxybiphenyl 1,2-Dioxygenase, domain 1"/>
    <property type="match status" value="2"/>
</dbReference>
<evidence type="ECO:0000256" key="4">
    <source>
        <dbReference type="ARBA" id="ARBA00013222"/>
    </source>
</evidence>
<evidence type="ECO:0000256" key="1">
    <source>
        <dbReference type="ARBA" id="ARBA00001962"/>
    </source>
</evidence>
<dbReference type="NCBIfam" id="TIGR01263">
    <property type="entry name" value="4HPPD"/>
    <property type="match status" value="1"/>
</dbReference>
<reference evidence="11 12" key="1">
    <citation type="journal article" date="2011" name="Science">
        <title>The Selaginella genome identifies genetic changes associated with the evolution of vascular plants.</title>
        <authorList>
            <person name="Banks J.A."/>
            <person name="Nishiyama T."/>
            <person name="Hasebe M."/>
            <person name="Bowman J.L."/>
            <person name="Gribskov M."/>
            <person name="dePamphilis C."/>
            <person name="Albert V.A."/>
            <person name="Aono N."/>
            <person name="Aoyama T."/>
            <person name="Ambrose B.A."/>
            <person name="Ashton N.W."/>
            <person name="Axtell M.J."/>
            <person name="Barker E."/>
            <person name="Barker M.S."/>
            <person name="Bennetzen J.L."/>
            <person name="Bonawitz N.D."/>
            <person name="Chapple C."/>
            <person name="Cheng C."/>
            <person name="Correa L.G."/>
            <person name="Dacre M."/>
            <person name="DeBarry J."/>
            <person name="Dreyer I."/>
            <person name="Elias M."/>
            <person name="Engstrom E.M."/>
            <person name="Estelle M."/>
            <person name="Feng L."/>
            <person name="Finet C."/>
            <person name="Floyd S.K."/>
            <person name="Frommer W.B."/>
            <person name="Fujita T."/>
            <person name="Gramzow L."/>
            <person name="Gutensohn M."/>
            <person name="Harholt J."/>
            <person name="Hattori M."/>
            <person name="Heyl A."/>
            <person name="Hirai T."/>
            <person name="Hiwatashi Y."/>
            <person name="Ishikawa M."/>
            <person name="Iwata M."/>
            <person name="Karol K.G."/>
            <person name="Koehler B."/>
            <person name="Kolukisaoglu U."/>
            <person name="Kubo M."/>
            <person name="Kurata T."/>
            <person name="Lalonde S."/>
            <person name="Li K."/>
            <person name="Li Y."/>
            <person name="Litt A."/>
            <person name="Lyons E."/>
            <person name="Manning G."/>
            <person name="Maruyama T."/>
            <person name="Michael T.P."/>
            <person name="Mikami K."/>
            <person name="Miyazaki S."/>
            <person name="Morinaga S."/>
            <person name="Murata T."/>
            <person name="Mueller-Roeber B."/>
            <person name="Nelson D.R."/>
            <person name="Obara M."/>
            <person name="Oguri Y."/>
            <person name="Olmstead R.G."/>
            <person name="Onodera N."/>
            <person name="Petersen B.L."/>
            <person name="Pils B."/>
            <person name="Prigge M."/>
            <person name="Rensing S.A."/>
            <person name="Riano-Pachon D.M."/>
            <person name="Roberts A.W."/>
            <person name="Sato Y."/>
            <person name="Scheller H.V."/>
            <person name="Schulz B."/>
            <person name="Schulz C."/>
            <person name="Shakirov E.V."/>
            <person name="Shibagaki N."/>
            <person name="Shinohara N."/>
            <person name="Shippen D.E."/>
            <person name="Soerensen I."/>
            <person name="Sotooka R."/>
            <person name="Sugimoto N."/>
            <person name="Sugita M."/>
            <person name="Sumikawa N."/>
            <person name="Tanurdzic M."/>
            <person name="Theissen G."/>
            <person name="Ulvskov P."/>
            <person name="Wakazuki S."/>
            <person name="Weng J.K."/>
            <person name="Willats W.W."/>
            <person name="Wipf D."/>
            <person name="Wolf P.G."/>
            <person name="Yang L."/>
            <person name="Zimmer A.D."/>
            <person name="Zhu Q."/>
            <person name="Mitros T."/>
            <person name="Hellsten U."/>
            <person name="Loque D."/>
            <person name="Otillar R."/>
            <person name="Salamov A."/>
            <person name="Schmutz J."/>
            <person name="Shapiro H."/>
            <person name="Lindquist E."/>
            <person name="Lucas S."/>
            <person name="Rokhsar D."/>
            <person name="Grigoriev I.V."/>
        </authorList>
    </citation>
    <scope>NUCLEOTIDE SEQUENCE [LARGE SCALE GENOMIC DNA]</scope>
</reference>
<dbReference type="GO" id="GO:0046872">
    <property type="term" value="F:metal ion binding"/>
    <property type="evidence" value="ECO:0007669"/>
    <property type="project" value="UniProtKB-KW"/>
</dbReference>
<dbReference type="EMBL" id="GL377675">
    <property type="protein sequence ID" value="EFJ08226.1"/>
    <property type="molecule type" value="Genomic_DNA"/>
</dbReference>
<evidence type="ECO:0000259" key="10">
    <source>
        <dbReference type="PROSITE" id="PS51819"/>
    </source>
</evidence>
<evidence type="ECO:0000256" key="6">
    <source>
        <dbReference type="ARBA" id="ARBA00022737"/>
    </source>
</evidence>
<evidence type="ECO:0000256" key="3">
    <source>
        <dbReference type="ARBA" id="ARBA00005877"/>
    </source>
</evidence>
<keyword evidence="7" id="KW-0828">Tyrosine catabolism</keyword>
<sequence length="399" mass="44363">MSDRFGVLGFHHVEFWCGDASNTWRRFAWGLGMHLVAKSDHSTGNHTYCSYVISSRELVFAFTAPYSSKKADQELSQMPHPGFSSSDARRFFSMHGLAVRAVGLLVEDAEEAFRKSVLGGALAVFQPQELTDEATGTKAVIAEVKLLGDVVLRYISLKGFSGAFLPNYTPVESLPLTSGFVRLSYVAANVYNLLDTVNHIVKFTGFHEVAEYTTDDVGTKDSGLNTMALASNNETVVFSLSEPTYGTKRKSPIQTYLEQNEGSGIQRLALQCDDIFGTVNDIRDRIDAGGFEFLPAPGPEYYDSMRGKVGSVLTEEQILKCQELGIWIDKDEHGILLQIFTKPVGDRPTLFLEIIQRLTSIESQSFQADKFDVVGKDNFSALYRCLEEYEKTLDATRQM</sequence>
<dbReference type="InterPro" id="IPR029068">
    <property type="entry name" value="Glyas_Bleomycin-R_OHBP_Dase"/>
</dbReference>
<dbReference type="FunFam" id="3.10.180.10:FF:000013">
    <property type="entry name" value="4-hydroxyphenylpyruvate dioxygenase"/>
    <property type="match status" value="1"/>
</dbReference>
<dbReference type="GO" id="GO:0006559">
    <property type="term" value="P:L-phenylalanine catabolic process"/>
    <property type="evidence" value="ECO:0007669"/>
    <property type="project" value="UniProtKB-KW"/>
</dbReference>
<evidence type="ECO:0000256" key="8">
    <source>
        <dbReference type="ARBA" id="ARBA00023004"/>
    </source>
</evidence>
<dbReference type="PANTHER" id="PTHR11959">
    <property type="entry name" value="4-HYDROXYPHENYLPYRUVATE DIOXYGENASE"/>
    <property type="match status" value="1"/>
</dbReference>
<dbReference type="PANTHER" id="PTHR11959:SF1">
    <property type="entry name" value="4-HYDROXYPHENYLPYRUVATE DIOXYGENASE"/>
    <property type="match status" value="1"/>
</dbReference>
<dbReference type="InParanoid" id="D8T4S6"/>
<organism evidence="12">
    <name type="scientific">Selaginella moellendorffii</name>
    <name type="common">Spikemoss</name>
    <dbReference type="NCBI Taxonomy" id="88036"/>
    <lineage>
        <taxon>Eukaryota</taxon>
        <taxon>Viridiplantae</taxon>
        <taxon>Streptophyta</taxon>
        <taxon>Embryophyta</taxon>
        <taxon>Tracheophyta</taxon>
        <taxon>Lycopodiopsida</taxon>
        <taxon>Selaginellales</taxon>
        <taxon>Selaginellaceae</taxon>
        <taxon>Selaginella</taxon>
    </lineage>
</organism>
<name>D8T4S6_SELML</name>
<dbReference type="InterPro" id="IPR041736">
    <property type="entry name" value="4OHPhenylPyrv_dOase_N"/>
</dbReference>
<feature type="domain" description="VOC" evidence="10">
    <location>
        <begin position="9"/>
        <end position="157"/>
    </location>
</feature>
<dbReference type="InterPro" id="IPR037523">
    <property type="entry name" value="VOC_core"/>
</dbReference>
<evidence type="ECO:0000313" key="11">
    <source>
        <dbReference type="EMBL" id="EFJ08226.1"/>
    </source>
</evidence>
<comment type="pathway">
    <text evidence="2">Amino-acid degradation; L-phenylalanine degradation; acetoacetate and fumarate from L-phenylalanine: step 3/6.</text>
</comment>
<dbReference type="GO" id="GO:0003868">
    <property type="term" value="F:4-hydroxyphenylpyruvate dioxygenase activity"/>
    <property type="evidence" value="ECO:0000318"/>
    <property type="project" value="GO_Central"/>
</dbReference>
<dbReference type="SUPFAM" id="SSF54593">
    <property type="entry name" value="Glyoxalase/Bleomycin resistance protein/Dihydroxybiphenyl dioxygenase"/>
    <property type="match status" value="1"/>
</dbReference>
<dbReference type="OMA" id="EGMENQH"/>
<dbReference type="InterPro" id="IPR005956">
    <property type="entry name" value="4OHPhenylPyrv_dOase"/>
</dbReference>
<evidence type="ECO:0000256" key="9">
    <source>
        <dbReference type="ARBA" id="ARBA00023232"/>
    </source>
</evidence>
<dbReference type="GO" id="GO:0006572">
    <property type="term" value="P:L-tyrosine catabolic process"/>
    <property type="evidence" value="ECO:0000318"/>
    <property type="project" value="GO_Central"/>
</dbReference>